<gene>
    <name evidence="3" type="ORF">BD626DRAFT_406306</name>
</gene>
<feature type="region of interest" description="Disordered" evidence="1">
    <location>
        <begin position="154"/>
        <end position="191"/>
    </location>
</feature>
<dbReference type="Proteomes" id="UP000320762">
    <property type="component" value="Unassembled WGS sequence"/>
</dbReference>
<feature type="compositionally biased region" description="Low complexity" evidence="1">
    <location>
        <begin position="156"/>
        <end position="191"/>
    </location>
</feature>
<dbReference type="GO" id="GO:0016209">
    <property type="term" value="F:antioxidant activity"/>
    <property type="evidence" value="ECO:0007669"/>
    <property type="project" value="InterPro"/>
</dbReference>
<dbReference type="Gene3D" id="3.40.30.10">
    <property type="entry name" value="Glutaredoxin"/>
    <property type="match status" value="1"/>
</dbReference>
<name>A0A550C8L3_9AGAR</name>
<protein>
    <submittedName>
        <fullName evidence="3">Thioredoxin-like protein</fullName>
    </submittedName>
</protein>
<dbReference type="OrthoDB" id="338622at2759"/>
<dbReference type="PROSITE" id="PS51352">
    <property type="entry name" value="THIOREDOXIN_2"/>
    <property type="match status" value="1"/>
</dbReference>
<dbReference type="SUPFAM" id="SSF52833">
    <property type="entry name" value="Thioredoxin-like"/>
    <property type="match status" value="1"/>
</dbReference>
<dbReference type="Pfam" id="PF00578">
    <property type="entry name" value="AhpC-TSA"/>
    <property type="match status" value="1"/>
</dbReference>
<dbReference type="InterPro" id="IPR000866">
    <property type="entry name" value="AhpC/TSA"/>
</dbReference>
<dbReference type="GO" id="GO:0016491">
    <property type="term" value="F:oxidoreductase activity"/>
    <property type="evidence" value="ECO:0007669"/>
    <property type="project" value="InterPro"/>
</dbReference>
<dbReference type="EMBL" id="VDMD01000018">
    <property type="protein sequence ID" value="TRM61036.1"/>
    <property type="molecule type" value="Genomic_DNA"/>
</dbReference>
<proteinExistence type="predicted"/>
<dbReference type="AlphaFoldDB" id="A0A550C8L3"/>
<dbReference type="InterPro" id="IPR036249">
    <property type="entry name" value="Thioredoxin-like_sf"/>
</dbReference>
<accession>A0A550C8L3</accession>
<evidence type="ECO:0000313" key="3">
    <source>
        <dbReference type="EMBL" id="TRM61036.1"/>
    </source>
</evidence>
<keyword evidence="4" id="KW-1185">Reference proteome</keyword>
<sequence length="202" mass="22008">MNALIGRPAPVLNLSRQDGSSYRLHPGQTGRRAVVFFFAKAGAMNCVYEVTHFREAIREDPLFQNIDIVGVSEDAVPKLGMLSNGHELTYPLLSDPQRVAHRAYRVQRGLFRWWVSRVTYVIDERGIVRAGLDDWAWDKHVPFVAQELQKLDREQQQAAAASASNGTGPASSPQISSSPGGGSAPPQEAGAVLPINGHAVVV</sequence>
<comment type="caution">
    <text evidence="3">The sequence shown here is derived from an EMBL/GenBank/DDBJ whole genome shotgun (WGS) entry which is preliminary data.</text>
</comment>
<dbReference type="STRING" id="97359.A0A550C8L3"/>
<feature type="domain" description="Thioredoxin" evidence="2">
    <location>
        <begin position="3"/>
        <end position="156"/>
    </location>
</feature>
<evidence type="ECO:0000313" key="4">
    <source>
        <dbReference type="Proteomes" id="UP000320762"/>
    </source>
</evidence>
<organism evidence="3 4">
    <name type="scientific">Schizophyllum amplum</name>
    <dbReference type="NCBI Taxonomy" id="97359"/>
    <lineage>
        <taxon>Eukaryota</taxon>
        <taxon>Fungi</taxon>
        <taxon>Dikarya</taxon>
        <taxon>Basidiomycota</taxon>
        <taxon>Agaricomycotina</taxon>
        <taxon>Agaricomycetes</taxon>
        <taxon>Agaricomycetidae</taxon>
        <taxon>Agaricales</taxon>
        <taxon>Schizophyllaceae</taxon>
        <taxon>Schizophyllum</taxon>
    </lineage>
</organism>
<evidence type="ECO:0000256" key="1">
    <source>
        <dbReference type="SAM" id="MobiDB-lite"/>
    </source>
</evidence>
<reference evidence="3 4" key="1">
    <citation type="journal article" date="2019" name="New Phytol.">
        <title>Comparative genomics reveals unique wood-decay strategies and fruiting body development in the Schizophyllaceae.</title>
        <authorList>
            <person name="Almasi E."/>
            <person name="Sahu N."/>
            <person name="Krizsan K."/>
            <person name="Balint B."/>
            <person name="Kovacs G.M."/>
            <person name="Kiss B."/>
            <person name="Cseklye J."/>
            <person name="Drula E."/>
            <person name="Henrissat B."/>
            <person name="Nagy I."/>
            <person name="Chovatia M."/>
            <person name="Adam C."/>
            <person name="LaButti K."/>
            <person name="Lipzen A."/>
            <person name="Riley R."/>
            <person name="Grigoriev I.V."/>
            <person name="Nagy L.G."/>
        </authorList>
    </citation>
    <scope>NUCLEOTIDE SEQUENCE [LARGE SCALE GENOMIC DNA]</scope>
    <source>
        <strain evidence="3 4">NL-1724</strain>
    </source>
</reference>
<dbReference type="InterPro" id="IPR013766">
    <property type="entry name" value="Thioredoxin_domain"/>
</dbReference>
<evidence type="ECO:0000259" key="2">
    <source>
        <dbReference type="PROSITE" id="PS51352"/>
    </source>
</evidence>